<organism evidence="1 2">
    <name type="scientific">Brevibacillus ruminantium</name>
    <dbReference type="NCBI Taxonomy" id="2950604"/>
    <lineage>
        <taxon>Bacteria</taxon>
        <taxon>Bacillati</taxon>
        <taxon>Bacillota</taxon>
        <taxon>Bacilli</taxon>
        <taxon>Bacillales</taxon>
        <taxon>Paenibacillaceae</taxon>
        <taxon>Brevibacillus</taxon>
    </lineage>
</organism>
<protein>
    <submittedName>
        <fullName evidence="1">Uncharacterized protein</fullName>
    </submittedName>
</protein>
<evidence type="ECO:0000313" key="2">
    <source>
        <dbReference type="Proteomes" id="UP001056500"/>
    </source>
</evidence>
<proteinExistence type="predicted"/>
<gene>
    <name evidence="1" type="ORF">NDK47_25185</name>
</gene>
<dbReference type="RefSeq" id="WP_005834985.1">
    <property type="nucleotide sequence ID" value="NZ_CP098755.1"/>
</dbReference>
<reference evidence="1" key="1">
    <citation type="submission" date="2022-06" db="EMBL/GenBank/DDBJ databases">
        <title>Genome sequencing of Brevibacillus sp. BB3-R1.</title>
        <authorList>
            <person name="Heo J."/>
            <person name="Lee D."/>
            <person name="Won M."/>
            <person name="Han B.-H."/>
            <person name="Hong S.-B."/>
            <person name="Kwon S.-W."/>
        </authorList>
    </citation>
    <scope>NUCLEOTIDE SEQUENCE</scope>
    <source>
        <strain evidence="1">BB3-R1</strain>
    </source>
</reference>
<dbReference type="EMBL" id="CP098755">
    <property type="protein sequence ID" value="USG65362.1"/>
    <property type="molecule type" value="Genomic_DNA"/>
</dbReference>
<keyword evidence="2" id="KW-1185">Reference proteome</keyword>
<sequence length="270" mass="30819">MSLPEDKKPVYDERVNAILRGLAEGKSRDELAAEFGYKNYKSLDIYMRRKNFIWDRVKQTYVPEFSRVDVKSIHSAIASSPKVASVLSFFEKEGADPVVIAKQLGFSDHREMADYMKGKGYEWSTDKKNYVQKIGLIEETGVINRGQTMVVSGEAGTGVEPPMGVSSYDQDAGEVDFTRFLPLLELMERNKEKLFRLILPGPNGAKLPRYMVPGILTSKTIHVPNTLDNLVKEYAKEKNINQRDVFEVALIDFFRRYGYEREIDTLLGER</sequence>
<evidence type="ECO:0000313" key="1">
    <source>
        <dbReference type="EMBL" id="USG65362.1"/>
    </source>
</evidence>
<name>A0ABY4WE71_9BACL</name>
<accession>A0ABY4WE71</accession>
<dbReference type="Proteomes" id="UP001056500">
    <property type="component" value="Chromosome"/>
</dbReference>